<name>A0ACB8CX66_DERSI</name>
<accession>A0ACB8CX66</accession>
<keyword evidence="2" id="KW-1185">Reference proteome</keyword>
<evidence type="ECO:0000313" key="2">
    <source>
        <dbReference type="Proteomes" id="UP000821865"/>
    </source>
</evidence>
<evidence type="ECO:0000313" key="1">
    <source>
        <dbReference type="EMBL" id="KAH7953760.1"/>
    </source>
</evidence>
<reference evidence="1" key="1">
    <citation type="submission" date="2020-05" db="EMBL/GenBank/DDBJ databases">
        <title>Large-scale comparative analyses of tick genomes elucidate their genetic diversity and vector capacities.</title>
        <authorList>
            <person name="Jia N."/>
            <person name="Wang J."/>
            <person name="Shi W."/>
            <person name="Du L."/>
            <person name="Sun Y."/>
            <person name="Zhan W."/>
            <person name="Jiang J."/>
            <person name="Wang Q."/>
            <person name="Zhang B."/>
            <person name="Ji P."/>
            <person name="Sakyi L.B."/>
            <person name="Cui X."/>
            <person name="Yuan T."/>
            <person name="Jiang B."/>
            <person name="Yang W."/>
            <person name="Lam T.T.-Y."/>
            <person name="Chang Q."/>
            <person name="Ding S."/>
            <person name="Wang X."/>
            <person name="Zhu J."/>
            <person name="Ruan X."/>
            <person name="Zhao L."/>
            <person name="Wei J."/>
            <person name="Que T."/>
            <person name="Du C."/>
            <person name="Cheng J."/>
            <person name="Dai P."/>
            <person name="Han X."/>
            <person name="Huang E."/>
            <person name="Gao Y."/>
            <person name="Liu J."/>
            <person name="Shao H."/>
            <person name="Ye R."/>
            <person name="Li L."/>
            <person name="Wei W."/>
            <person name="Wang X."/>
            <person name="Wang C."/>
            <person name="Yang T."/>
            <person name="Huo Q."/>
            <person name="Li W."/>
            <person name="Guo W."/>
            <person name="Chen H."/>
            <person name="Zhou L."/>
            <person name="Ni X."/>
            <person name="Tian J."/>
            <person name="Zhou Y."/>
            <person name="Sheng Y."/>
            <person name="Liu T."/>
            <person name="Pan Y."/>
            <person name="Xia L."/>
            <person name="Li J."/>
            <person name="Zhao F."/>
            <person name="Cao W."/>
        </authorList>
    </citation>
    <scope>NUCLEOTIDE SEQUENCE</scope>
    <source>
        <strain evidence="1">Dsil-2018</strain>
    </source>
</reference>
<comment type="caution">
    <text evidence="1">The sequence shown here is derived from an EMBL/GenBank/DDBJ whole genome shotgun (WGS) entry which is preliminary data.</text>
</comment>
<protein>
    <submittedName>
        <fullName evidence="1">Uncharacterized protein</fullName>
    </submittedName>
</protein>
<dbReference type="EMBL" id="CM023473">
    <property type="protein sequence ID" value="KAH7953760.1"/>
    <property type="molecule type" value="Genomic_DNA"/>
</dbReference>
<organism evidence="1 2">
    <name type="scientific">Dermacentor silvarum</name>
    <name type="common">Tick</name>
    <dbReference type="NCBI Taxonomy" id="543639"/>
    <lineage>
        <taxon>Eukaryota</taxon>
        <taxon>Metazoa</taxon>
        <taxon>Ecdysozoa</taxon>
        <taxon>Arthropoda</taxon>
        <taxon>Chelicerata</taxon>
        <taxon>Arachnida</taxon>
        <taxon>Acari</taxon>
        <taxon>Parasitiformes</taxon>
        <taxon>Ixodida</taxon>
        <taxon>Ixodoidea</taxon>
        <taxon>Ixodidae</taxon>
        <taxon>Rhipicephalinae</taxon>
        <taxon>Dermacentor</taxon>
    </lineage>
</organism>
<proteinExistence type="predicted"/>
<gene>
    <name evidence="1" type="ORF">HPB49_011971</name>
</gene>
<dbReference type="Proteomes" id="UP000821865">
    <property type="component" value="Chromosome 4"/>
</dbReference>
<sequence>MLLAFLMTCQLGASIVLLYVAEANDRSASPPGKPCHNGGCRRLADFLRASINRSADPCNDFYNYVCSRSDYTDTFKKIKNQTMDNLISLLRTSVVPERGQSAVQKMVSLFRACVSLAEENRYEHGDVRDLLMSLSLYVPTSPDISSADDDRWSDPLDSMRKLSAEYGLHAFLYFDTTGNATAARYHRLALSAEYETWCEKRADLTESNELKDFVTERIRVLAPTPSHPDLPRLSKMFISLESELIVFIAHARKLLEQTGQLTPLKTKVRELANFTRNAVKSERWLSAIRRWSGSKSKLEDSVLAEPLALWLAWYLLAPGRWHNTRRLMTWDLVRQVAPYAGANFLPRVGGAGELDRFCVKRVARQAALAIMAVHLYRTVTPPVLADTEEMAKRLRAAFVNELAASDWLRGQPQRTAIRKVRAMRMTIGFPDGLSRPEQLDEYYSQLPDLWSRRSLRSWLELMRFQRLKRRSSTVNDADALRAGKVNAYYLLGNRVWMSAGLMQAPIYFDRAPDAYNYGSLGQAIGHEMMHAYDVSGRKVDDQGRHRDWWSNETNYQYQENALCIRRSHERVVRERTQWLLSGKLDSENLADFAGASAAARAYRSLPASRRLATVAGFRPDQLFFVGHCVKWCAPLRSHRPDSRHASSRSRCIVPLMHTRQFSKAFRCTRGSYMNPTRKCHFW</sequence>